<dbReference type="InterPro" id="IPR053145">
    <property type="entry name" value="AB_hydrolase_Est10"/>
</dbReference>
<gene>
    <name evidence="2" type="ORF">OMW55_07525</name>
</gene>
<reference evidence="2 3" key="1">
    <citation type="submission" date="2022-10" db="EMBL/GenBank/DDBJ databases">
        <title>Sphingomonas sp.</title>
        <authorList>
            <person name="Jin C."/>
        </authorList>
    </citation>
    <scope>NUCLEOTIDE SEQUENCE [LARGE SCALE GENOMIC DNA]</scope>
    <source>
        <strain evidence="2 3">BN140010</strain>
    </source>
</reference>
<protein>
    <submittedName>
        <fullName evidence="2">Alpha/beta fold hydrolase</fullName>
    </submittedName>
</protein>
<dbReference type="PANTHER" id="PTHR43265:SF1">
    <property type="entry name" value="ESTERASE ESTD"/>
    <property type="match status" value="1"/>
</dbReference>
<sequence>MITTLIAAASLAAAAPAVRSSELAAGPLKGTLVQPIGKTAATVLILPGSGPTDRDGNNPLGVKANSYRLLAEGLAADGVASVRIDKRGLGGSKVAGDPNKVMVADYVADTRAWIAAARAATGARCVWLAGHSEGGLIALASAGEKDVCGLVLLTTGGRPLGQIIREQLRANPANAPVLPQAEAALASLEGGQRADVSAMHPALARGLFNPAVQDFLIDLMRQDPVQLLRGYRGPVLVVSGGRDLQVGKADAAALAAARPGVVAAEFANMNHVLKDAPADRAANLATYADPSLPLAARLAERIAAFVKAPRR</sequence>
<proteinExistence type="predicted"/>
<dbReference type="InterPro" id="IPR029058">
    <property type="entry name" value="AB_hydrolase_fold"/>
</dbReference>
<dbReference type="GO" id="GO:0016787">
    <property type="term" value="F:hydrolase activity"/>
    <property type="evidence" value="ECO:0007669"/>
    <property type="project" value="UniProtKB-KW"/>
</dbReference>
<dbReference type="Gene3D" id="3.40.50.1820">
    <property type="entry name" value="alpha/beta hydrolase"/>
    <property type="match status" value="1"/>
</dbReference>
<dbReference type="PANTHER" id="PTHR43265">
    <property type="entry name" value="ESTERASE ESTD"/>
    <property type="match status" value="1"/>
</dbReference>
<dbReference type="InterPro" id="IPR022742">
    <property type="entry name" value="Hydrolase_4"/>
</dbReference>
<feature type="domain" description="Serine aminopeptidase S33" evidence="1">
    <location>
        <begin position="64"/>
        <end position="183"/>
    </location>
</feature>
<dbReference type="Proteomes" id="UP001526246">
    <property type="component" value="Unassembled WGS sequence"/>
</dbReference>
<dbReference type="Pfam" id="PF12146">
    <property type="entry name" value="Hydrolase_4"/>
    <property type="match status" value="1"/>
</dbReference>
<evidence type="ECO:0000313" key="2">
    <source>
        <dbReference type="EMBL" id="MCW3797651.1"/>
    </source>
</evidence>
<accession>A0ABT3JFR0</accession>
<keyword evidence="3" id="KW-1185">Reference proteome</keyword>
<keyword evidence="2" id="KW-0378">Hydrolase</keyword>
<evidence type="ECO:0000313" key="3">
    <source>
        <dbReference type="Proteomes" id="UP001526246"/>
    </source>
</evidence>
<comment type="caution">
    <text evidence="2">The sequence shown here is derived from an EMBL/GenBank/DDBJ whole genome shotgun (WGS) entry which is preliminary data.</text>
</comment>
<dbReference type="RefSeq" id="WP_264882098.1">
    <property type="nucleotide sequence ID" value="NZ_JAPDOB010000002.1"/>
</dbReference>
<evidence type="ECO:0000259" key="1">
    <source>
        <dbReference type="Pfam" id="PF12146"/>
    </source>
</evidence>
<dbReference type="EMBL" id="JAPDOB010000002">
    <property type="protein sequence ID" value="MCW3797651.1"/>
    <property type="molecule type" value="Genomic_DNA"/>
</dbReference>
<name>A0ABT3JFR0_9SPHN</name>
<organism evidence="2 3">
    <name type="scientific">Sphingomonas arvum</name>
    <dbReference type="NCBI Taxonomy" id="2992113"/>
    <lineage>
        <taxon>Bacteria</taxon>
        <taxon>Pseudomonadati</taxon>
        <taxon>Pseudomonadota</taxon>
        <taxon>Alphaproteobacteria</taxon>
        <taxon>Sphingomonadales</taxon>
        <taxon>Sphingomonadaceae</taxon>
        <taxon>Sphingomonas</taxon>
    </lineage>
</organism>
<dbReference type="SUPFAM" id="SSF53474">
    <property type="entry name" value="alpha/beta-Hydrolases"/>
    <property type="match status" value="1"/>
</dbReference>